<keyword evidence="3" id="KW-1185">Reference proteome</keyword>
<name>A0ABS0ZBI4_9GAMM</name>
<proteinExistence type="predicted"/>
<feature type="chain" id="PRO_5045912469" evidence="1">
    <location>
        <begin position="21"/>
        <end position="180"/>
    </location>
</feature>
<protein>
    <submittedName>
        <fullName evidence="2">DUF3261 domain-containing protein</fullName>
    </submittedName>
</protein>
<dbReference type="Pfam" id="PF11659">
    <property type="entry name" value="DUF3261"/>
    <property type="match status" value="1"/>
</dbReference>
<evidence type="ECO:0000256" key="1">
    <source>
        <dbReference type="SAM" id="SignalP"/>
    </source>
</evidence>
<dbReference type="Proteomes" id="UP000598488">
    <property type="component" value="Unassembled WGS sequence"/>
</dbReference>
<evidence type="ECO:0000313" key="3">
    <source>
        <dbReference type="Proteomes" id="UP000598488"/>
    </source>
</evidence>
<keyword evidence="1" id="KW-0732">Signal</keyword>
<evidence type="ECO:0000313" key="2">
    <source>
        <dbReference type="EMBL" id="MBJ7550326.1"/>
    </source>
</evidence>
<gene>
    <name evidence="2" type="ORF">JHD44_06505</name>
</gene>
<accession>A0ABS0ZBI4</accession>
<reference evidence="2 3" key="1">
    <citation type="submission" date="2020-12" db="EMBL/GenBank/DDBJ databases">
        <title>Comparative genome analysis of fungal antagonists Marinomonas ostreistagni 398 and M. spartinae 468.</title>
        <authorList>
            <person name="Fields J.L."/>
            <person name="Mavrodi O.V."/>
            <person name="Biber P.D."/>
            <person name="Indest K.J."/>
            <person name="Mavrodi D.V."/>
        </authorList>
    </citation>
    <scope>NUCLEOTIDE SEQUENCE [LARGE SCALE GENOMIC DNA]</scope>
    <source>
        <strain evidence="2 3">USM7</strain>
    </source>
</reference>
<feature type="signal peptide" evidence="1">
    <location>
        <begin position="1"/>
        <end position="20"/>
    </location>
</feature>
<dbReference type="PROSITE" id="PS51257">
    <property type="entry name" value="PROKAR_LIPOPROTEIN"/>
    <property type="match status" value="1"/>
</dbReference>
<sequence length="180" mass="20717">MKLFHLAVLCLMLSACSFFPGHQRQTPAPVLLAPSSELLPQILKQHLTLTSAKQSDSFIAILRLTHTQTSMVALTLAGQPFLNQSYDGQLWQSQNLSGQPLPEKEIFSMMQFALWPKASLQKNYLKENGWKLEFKKNERVAYYYEQPYLVVKRSKSNTNIEHKMGHYQVTINTFETEPLR</sequence>
<dbReference type="InterPro" id="IPR021675">
    <property type="entry name" value="DUF3261"/>
</dbReference>
<dbReference type="EMBL" id="JAEMUH010000005">
    <property type="protein sequence ID" value="MBJ7550326.1"/>
    <property type="molecule type" value="Genomic_DNA"/>
</dbReference>
<comment type="caution">
    <text evidence="2">The sequence shown here is derived from an EMBL/GenBank/DDBJ whole genome shotgun (WGS) entry which is preliminary data.</text>
</comment>
<organism evidence="2 3">
    <name type="scientific">Marinomonas ostreistagni</name>
    <dbReference type="NCBI Taxonomy" id="359209"/>
    <lineage>
        <taxon>Bacteria</taxon>
        <taxon>Pseudomonadati</taxon>
        <taxon>Pseudomonadota</taxon>
        <taxon>Gammaproteobacteria</taxon>
        <taxon>Oceanospirillales</taxon>
        <taxon>Oceanospirillaceae</taxon>
        <taxon>Marinomonas</taxon>
    </lineage>
</organism>